<dbReference type="RefSeq" id="XP_031865323.1">
    <property type="nucleotide sequence ID" value="XM_032018486.1"/>
</dbReference>
<name>A0A370TAW7_9HELO</name>
<dbReference type="GeneID" id="43602712"/>
<sequence length="123" mass="13753">MDNKASYSGEYTVPTAPPPIYIHPPPKAGARQSYGDSSLPFNFQQAAGFKDPEEQATGNIRSRLLQGTRRTPIDVRWCCILVIIIIMIISLVVAGAAFHFGRGEWNFTGSDYQGRRHCSWENH</sequence>
<keyword evidence="2" id="KW-0472">Membrane</keyword>
<organism evidence="3 4">
    <name type="scientific">Venustampulla echinocandica</name>
    <dbReference type="NCBI Taxonomy" id="2656787"/>
    <lineage>
        <taxon>Eukaryota</taxon>
        <taxon>Fungi</taxon>
        <taxon>Dikarya</taxon>
        <taxon>Ascomycota</taxon>
        <taxon>Pezizomycotina</taxon>
        <taxon>Leotiomycetes</taxon>
        <taxon>Helotiales</taxon>
        <taxon>Pleuroascaceae</taxon>
        <taxon>Venustampulla</taxon>
    </lineage>
</organism>
<accession>A0A370TAW7</accession>
<dbReference type="AlphaFoldDB" id="A0A370TAW7"/>
<gene>
    <name evidence="3" type="ORF">BP5553_09863</name>
</gene>
<evidence type="ECO:0000256" key="2">
    <source>
        <dbReference type="SAM" id="Phobius"/>
    </source>
</evidence>
<reference evidence="3 4" key="1">
    <citation type="journal article" date="2018" name="IMA Fungus">
        <title>IMA Genome-F 9: Draft genome sequence of Annulohypoxylon stygium, Aspergillus mulundensis, Berkeleyomyces basicola (syn. Thielaviopsis basicola), Ceratocystis smalleyi, two Cercospora beticola strains, Coleophoma cylindrospora, Fusarium fracticaudum, Phialophora cf. hyalina, and Morchella septimelata.</title>
        <authorList>
            <person name="Wingfield B.D."/>
            <person name="Bills G.F."/>
            <person name="Dong Y."/>
            <person name="Huang W."/>
            <person name="Nel W.J."/>
            <person name="Swalarsk-Parry B.S."/>
            <person name="Vaghefi N."/>
            <person name="Wilken P.M."/>
            <person name="An Z."/>
            <person name="de Beer Z.W."/>
            <person name="De Vos L."/>
            <person name="Chen L."/>
            <person name="Duong T.A."/>
            <person name="Gao Y."/>
            <person name="Hammerbacher A."/>
            <person name="Kikkert J.R."/>
            <person name="Li Y."/>
            <person name="Li H."/>
            <person name="Li K."/>
            <person name="Li Q."/>
            <person name="Liu X."/>
            <person name="Ma X."/>
            <person name="Naidoo K."/>
            <person name="Pethybridge S.J."/>
            <person name="Sun J."/>
            <person name="Steenkamp E.T."/>
            <person name="van der Nest M.A."/>
            <person name="van Wyk S."/>
            <person name="Wingfield M.J."/>
            <person name="Xiong C."/>
            <person name="Yue Q."/>
            <person name="Zhang X."/>
        </authorList>
    </citation>
    <scope>NUCLEOTIDE SEQUENCE [LARGE SCALE GENOMIC DNA]</scope>
    <source>
        <strain evidence="3 4">BP 5553</strain>
    </source>
</reference>
<proteinExistence type="predicted"/>
<feature type="transmembrane region" description="Helical" evidence="2">
    <location>
        <begin position="77"/>
        <end position="100"/>
    </location>
</feature>
<dbReference type="Proteomes" id="UP000254866">
    <property type="component" value="Unassembled WGS sequence"/>
</dbReference>
<feature type="compositionally biased region" description="Pro residues" evidence="1">
    <location>
        <begin position="15"/>
        <end position="27"/>
    </location>
</feature>
<comment type="caution">
    <text evidence="3">The sequence shown here is derived from an EMBL/GenBank/DDBJ whole genome shotgun (WGS) entry which is preliminary data.</text>
</comment>
<keyword evidence="2" id="KW-0812">Transmembrane</keyword>
<keyword evidence="2" id="KW-1133">Transmembrane helix</keyword>
<evidence type="ECO:0000313" key="3">
    <source>
        <dbReference type="EMBL" id="RDL31074.1"/>
    </source>
</evidence>
<dbReference type="EMBL" id="NPIC01000013">
    <property type="protein sequence ID" value="RDL31074.1"/>
    <property type="molecule type" value="Genomic_DNA"/>
</dbReference>
<keyword evidence="4" id="KW-1185">Reference proteome</keyword>
<evidence type="ECO:0000256" key="1">
    <source>
        <dbReference type="SAM" id="MobiDB-lite"/>
    </source>
</evidence>
<protein>
    <submittedName>
        <fullName evidence="3">Uncharacterized protein</fullName>
    </submittedName>
</protein>
<evidence type="ECO:0000313" key="4">
    <source>
        <dbReference type="Proteomes" id="UP000254866"/>
    </source>
</evidence>
<feature type="region of interest" description="Disordered" evidence="1">
    <location>
        <begin position="1"/>
        <end position="40"/>
    </location>
</feature>